<evidence type="ECO:0000256" key="1">
    <source>
        <dbReference type="SAM" id="SignalP"/>
    </source>
</evidence>
<feature type="signal peptide" evidence="1">
    <location>
        <begin position="1"/>
        <end position="19"/>
    </location>
</feature>
<dbReference type="InterPro" id="IPR021896">
    <property type="entry name" value="THAP9-like_HTH"/>
</dbReference>
<feature type="domain" description="THAP9-like helix-turn-helix" evidence="2">
    <location>
        <begin position="59"/>
        <end position="138"/>
    </location>
</feature>
<dbReference type="Proteomes" id="UP000735302">
    <property type="component" value="Unassembled WGS sequence"/>
</dbReference>
<keyword evidence="4" id="KW-1185">Reference proteome</keyword>
<evidence type="ECO:0000259" key="2">
    <source>
        <dbReference type="Pfam" id="PF12017"/>
    </source>
</evidence>
<reference evidence="3 4" key="1">
    <citation type="journal article" date="2021" name="Elife">
        <title>Chloroplast acquisition without the gene transfer in kleptoplastic sea slugs, Plakobranchus ocellatus.</title>
        <authorList>
            <person name="Maeda T."/>
            <person name="Takahashi S."/>
            <person name="Yoshida T."/>
            <person name="Shimamura S."/>
            <person name="Takaki Y."/>
            <person name="Nagai Y."/>
            <person name="Toyoda A."/>
            <person name="Suzuki Y."/>
            <person name="Arimoto A."/>
            <person name="Ishii H."/>
            <person name="Satoh N."/>
            <person name="Nishiyama T."/>
            <person name="Hasebe M."/>
            <person name="Maruyama T."/>
            <person name="Minagawa J."/>
            <person name="Obokata J."/>
            <person name="Shigenobu S."/>
        </authorList>
    </citation>
    <scope>NUCLEOTIDE SEQUENCE [LARGE SCALE GENOMIC DNA]</scope>
</reference>
<dbReference type="EMBL" id="BLXT01006157">
    <property type="protein sequence ID" value="GFO29296.1"/>
    <property type="molecule type" value="Genomic_DNA"/>
</dbReference>
<dbReference type="Pfam" id="PF12017">
    <property type="entry name" value="Tnp_P_element"/>
    <property type="match status" value="1"/>
</dbReference>
<comment type="caution">
    <text evidence="3">The sequence shown here is derived from an EMBL/GenBank/DDBJ whole genome shotgun (WGS) entry which is preliminary data.</text>
</comment>
<keyword evidence="1" id="KW-0732">Signal</keyword>
<protein>
    <submittedName>
        <fullName evidence="3">THAP domain containing 9</fullName>
    </submittedName>
</protein>
<organism evidence="3 4">
    <name type="scientific">Plakobranchus ocellatus</name>
    <dbReference type="NCBI Taxonomy" id="259542"/>
    <lineage>
        <taxon>Eukaryota</taxon>
        <taxon>Metazoa</taxon>
        <taxon>Spiralia</taxon>
        <taxon>Lophotrochozoa</taxon>
        <taxon>Mollusca</taxon>
        <taxon>Gastropoda</taxon>
        <taxon>Heterobranchia</taxon>
        <taxon>Euthyneura</taxon>
        <taxon>Panpulmonata</taxon>
        <taxon>Sacoglossa</taxon>
        <taxon>Placobranchoidea</taxon>
        <taxon>Plakobranchidae</taxon>
        <taxon>Plakobranchus</taxon>
    </lineage>
</organism>
<evidence type="ECO:0000313" key="3">
    <source>
        <dbReference type="EMBL" id="GFO29296.1"/>
    </source>
</evidence>
<proteinExistence type="predicted"/>
<name>A0AAV4CD81_9GAST</name>
<accession>A0AAV4CD81</accession>
<gene>
    <name evidence="3" type="ORF">PoB_005580100</name>
</gene>
<dbReference type="AlphaFoldDB" id="A0AAV4CD81"/>
<feature type="chain" id="PRO_5043472672" evidence="1">
    <location>
        <begin position="20"/>
        <end position="138"/>
    </location>
</feature>
<sequence length="138" mass="15216">MGKSVLLLAVFTCVKQAAANLKVQRQNCAGTEAIKSRDTENKASKAKSSELNSVVNTLKNNGISEDCAEVLEKTFSGIPKDIMLDVLQKGQNHKSRTAYSEELKAFAMTLHFSSAKAYDSVREAFDLALPHPRQLRSW</sequence>
<evidence type="ECO:0000313" key="4">
    <source>
        <dbReference type="Proteomes" id="UP000735302"/>
    </source>
</evidence>